<name>A0A5M9MM72_9EURO</name>
<dbReference type="InterPro" id="IPR018934">
    <property type="entry name" value="RIO_dom"/>
</dbReference>
<gene>
    <name evidence="10" type="ORF">ATNIH1004_004001</name>
</gene>
<reference evidence="10 11" key="1">
    <citation type="submission" date="2019-08" db="EMBL/GenBank/DDBJ databases">
        <title>The genome sequence of a newly discovered highly antifungal drug resistant Aspergillus species, Aspergillus tanneri NIH 1004.</title>
        <authorList>
            <person name="Mounaud S."/>
            <person name="Singh I."/>
            <person name="Joardar V."/>
            <person name="Pakala S."/>
            <person name="Pakala S."/>
            <person name="Venepally P."/>
            <person name="Chung J.K."/>
            <person name="Losada L."/>
            <person name="Nierman W.C."/>
        </authorList>
    </citation>
    <scope>NUCLEOTIDE SEQUENCE [LARGE SCALE GENOMIC DNA]</scope>
    <source>
        <strain evidence="10 11">NIH1004</strain>
    </source>
</reference>
<dbReference type="GeneID" id="54326703"/>
<keyword evidence="3" id="KW-0808">Transferase</keyword>
<dbReference type="InterPro" id="IPR011009">
    <property type="entry name" value="Kinase-like_dom_sf"/>
</dbReference>
<dbReference type="SUPFAM" id="SSF56112">
    <property type="entry name" value="Protein kinase-like (PK-like)"/>
    <property type="match status" value="1"/>
</dbReference>
<feature type="domain" description="RIO-type" evidence="9">
    <location>
        <begin position="215"/>
        <end position="250"/>
    </location>
</feature>
<accession>A0A5M9MM72</accession>
<dbReference type="Gene3D" id="1.10.510.10">
    <property type="entry name" value="Transferase(Phosphotransferase) domain 1"/>
    <property type="match status" value="1"/>
</dbReference>
<evidence type="ECO:0000256" key="4">
    <source>
        <dbReference type="ARBA" id="ARBA00022741"/>
    </source>
</evidence>
<dbReference type="GO" id="GO:0004674">
    <property type="term" value="F:protein serine/threonine kinase activity"/>
    <property type="evidence" value="ECO:0007669"/>
    <property type="project" value="UniProtKB-KW"/>
</dbReference>
<keyword evidence="2" id="KW-0723">Serine/threonine-protein kinase</keyword>
<dbReference type="OrthoDB" id="2687876at2759"/>
<protein>
    <recommendedName>
        <fullName evidence="1">non-specific serine/threonine protein kinase</fullName>
        <ecNumber evidence="1">2.7.11.1</ecNumber>
    </recommendedName>
</protein>
<keyword evidence="5" id="KW-0418">Kinase</keyword>
<evidence type="ECO:0000313" key="10">
    <source>
        <dbReference type="EMBL" id="KAA8648118.1"/>
    </source>
</evidence>
<evidence type="ECO:0000256" key="2">
    <source>
        <dbReference type="ARBA" id="ARBA00022527"/>
    </source>
</evidence>
<keyword evidence="4" id="KW-0547">Nucleotide-binding</keyword>
<dbReference type="GO" id="GO:0005524">
    <property type="term" value="F:ATP binding"/>
    <property type="evidence" value="ECO:0007669"/>
    <property type="project" value="UniProtKB-KW"/>
</dbReference>
<evidence type="ECO:0000256" key="7">
    <source>
        <dbReference type="ARBA" id="ARBA00047899"/>
    </source>
</evidence>
<dbReference type="AlphaFoldDB" id="A0A5M9MM72"/>
<dbReference type="EC" id="2.7.11.1" evidence="1"/>
<keyword evidence="6" id="KW-0067">ATP-binding</keyword>
<evidence type="ECO:0000259" key="9">
    <source>
        <dbReference type="Pfam" id="PF01163"/>
    </source>
</evidence>
<comment type="catalytic activity">
    <reaction evidence="7">
        <text>L-threonyl-[protein] + ATP = O-phospho-L-threonyl-[protein] + ADP + H(+)</text>
        <dbReference type="Rhea" id="RHEA:46608"/>
        <dbReference type="Rhea" id="RHEA-COMP:11060"/>
        <dbReference type="Rhea" id="RHEA-COMP:11605"/>
        <dbReference type="ChEBI" id="CHEBI:15378"/>
        <dbReference type="ChEBI" id="CHEBI:30013"/>
        <dbReference type="ChEBI" id="CHEBI:30616"/>
        <dbReference type="ChEBI" id="CHEBI:61977"/>
        <dbReference type="ChEBI" id="CHEBI:456216"/>
        <dbReference type="EC" id="2.7.11.1"/>
    </reaction>
</comment>
<evidence type="ECO:0000256" key="5">
    <source>
        <dbReference type="ARBA" id="ARBA00022777"/>
    </source>
</evidence>
<proteinExistence type="predicted"/>
<dbReference type="Pfam" id="PF01163">
    <property type="entry name" value="RIO1"/>
    <property type="match status" value="1"/>
</dbReference>
<comment type="catalytic activity">
    <reaction evidence="8">
        <text>L-seryl-[protein] + ATP = O-phospho-L-seryl-[protein] + ADP + H(+)</text>
        <dbReference type="Rhea" id="RHEA:17989"/>
        <dbReference type="Rhea" id="RHEA-COMP:9863"/>
        <dbReference type="Rhea" id="RHEA-COMP:11604"/>
        <dbReference type="ChEBI" id="CHEBI:15378"/>
        <dbReference type="ChEBI" id="CHEBI:29999"/>
        <dbReference type="ChEBI" id="CHEBI:30616"/>
        <dbReference type="ChEBI" id="CHEBI:83421"/>
        <dbReference type="ChEBI" id="CHEBI:456216"/>
        <dbReference type="EC" id="2.7.11.1"/>
    </reaction>
</comment>
<organism evidence="10 11">
    <name type="scientific">Aspergillus tanneri</name>
    <dbReference type="NCBI Taxonomy" id="1220188"/>
    <lineage>
        <taxon>Eukaryota</taxon>
        <taxon>Fungi</taxon>
        <taxon>Dikarya</taxon>
        <taxon>Ascomycota</taxon>
        <taxon>Pezizomycotina</taxon>
        <taxon>Eurotiomycetes</taxon>
        <taxon>Eurotiomycetidae</taxon>
        <taxon>Eurotiales</taxon>
        <taxon>Aspergillaceae</taxon>
        <taxon>Aspergillus</taxon>
        <taxon>Aspergillus subgen. Circumdati</taxon>
    </lineage>
</organism>
<dbReference type="EMBL" id="QUQM01000003">
    <property type="protein sequence ID" value="KAA8648118.1"/>
    <property type="molecule type" value="Genomic_DNA"/>
</dbReference>
<evidence type="ECO:0000256" key="8">
    <source>
        <dbReference type="ARBA" id="ARBA00048679"/>
    </source>
</evidence>
<evidence type="ECO:0000256" key="1">
    <source>
        <dbReference type="ARBA" id="ARBA00012513"/>
    </source>
</evidence>
<evidence type="ECO:0000256" key="6">
    <source>
        <dbReference type="ARBA" id="ARBA00022840"/>
    </source>
</evidence>
<dbReference type="Proteomes" id="UP000324241">
    <property type="component" value="Unassembled WGS sequence"/>
</dbReference>
<evidence type="ECO:0000313" key="11">
    <source>
        <dbReference type="Proteomes" id="UP000324241"/>
    </source>
</evidence>
<comment type="caution">
    <text evidence="10">The sequence shown here is derived from an EMBL/GenBank/DDBJ whole genome shotgun (WGS) entry which is preliminary data.</text>
</comment>
<evidence type="ECO:0000256" key="3">
    <source>
        <dbReference type="ARBA" id="ARBA00022679"/>
    </source>
</evidence>
<dbReference type="RefSeq" id="XP_033427479.1">
    <property type="nucleotide sequence ID" value="XM_033568673.1"/>
</dbReference>
<sequence>MASLARGISSLLPLLGQPATATPNNEELLSLDLEENDFLYRIRRNSRIVYVSILDEDILPPDCRTDGYRVLSKLRKIPRWEDKWETLTVRRSFQGIESTPDEFSPHGLDLGQINIPSTIFINLLDLTTISRISDRISRVRCGDGTWILKVARFKHEIPALQREVSVYSTLTLSGFPHAPRFIGFVYEETKARIVGFLMEEISGKPPDIQNLKDCTEAVHLLHTFGIVHGDLNKYNFLITEHGVKVFDFENSAVQGNVDPAVAEEEIKALAVKLEDKSGIGKR</sequence>